<comment type="caution">
    <text evidence="6">The sequence shown here is derived from an EMBL/GenBank/DDBJ whole genome shotgun (WGS) entry which is preliminary data.</text>
</comment>
<dbReference type="GO" id="GO:0055085">
    <property type="term" value="P:transmembrane transport"/>
    <property type="evidence" value="ECO:0007669"/>
    <property type="project" value="InterPro"/>
</dbReference>
<feature type="region of interest" description="Disordered" evidence="4">
    <location>
        <begin position="24"/>
        <end position="66"/>
    </location>
</feature>
<reference evidence="6" key="2">
    <citation type="submission" date="2021-04" db="EMBL/GenBank/DDBJ databases">
        <authorList>
            <person name="Gilroy R."/>
        </authorList>
    </citation>
    <scope>NUCLEOTIDE SEQUENCE</scope>
    <source>
        <strain evidence="6">CHK179-7159</strain>
    </source>
</reference>
<dbReference type="Gene3D" id="3.40.190.10">
    <property type="entry name" value="Periplasmic binding protein-like II"/>
    <property type="match status" value="1"/>
</dbReference>
<evidence type="ECO:0000256" key="5">
    <source>
        <dbReference type="SAM" id="SignalP"/>
    </source>
</evidence>
<dbReference type="InterPro" id="IPR050490">
    <property type="entry name" value="Bact_solute-bd_prot1"/>
</dbReference>
<dbReference type="SUPFAM" id="SSF53850">
    <property type="entry name" value="Periplasmic binding protein-like II"/>
    <property type="match status" value="1"/>
</dbReference>
<keyword evidence="2" id="KW-0813">Transport</keyword>
<dbReference type="InterPro" id="IPR006061">
    <property type="entry name" value="SBP_1_CS"/>
</dbReference>
<feature type="signal peptide" evidence="5">
    <location>
        <begin position="1"/>
        <end position="20"/>
    </location>
</feature>
<reference evidence="6" key="1">
    <citation type="journal article" date="2021" name="PeerJ">
        <title>Extensive microbial diversity within the chicken gut microbiome revealed by metagenomics and culture.</title>
        <authorList>
            <person name="Gilroy R."/>
            <person name="Ravi A."/>
            <person name="Getino M."/>
            <person name="Pursley I."/>
            <person name="Horton D.L."/>
            <person name="Alikhan N.F."/>
            <person name="Baker D."/>
            <person name="Gharbi K."/>
            <person name="Hall N."/>
            <person name="Watson M."/>
            <person name="Adriaenssens E.M."/>
            <person name="Foster-Nyarko E."/>
            <person name="Jarju S."/>
            <person name="Secka A."/>
            <person name="Antonio M."/>
            <person name="Oren A."/>
            <person name="Chaudhuri R.R."/>
            <person name="La Ragione R."/>
            <person name="Hildebrand F."/>
            <person name="Pallen M.J."/>
        </authorList>
    </citation>
    <scope>NUCLEOTIDE SEQUENCE</scope>
    <source>
        <strain evidence="6">CHK179-7159</strain>
    </source>
</reference>
<dbReference type="PROSITE" id="PS01037">
    <property type="entry name" value="SBP_BACTERIAL_1"/>
    <property type="match status" value="1"/>
</dbReference>
<evidence type="ECO:0000313" key="6">
    <source>
        <dbReference type="EMBL" id="HJA94436.1"/>
    </source>
</evidence>
<keyword evidence="3 5" id="KW-0732">Signal</keyword>
<feature type="chain" id="PRO_5038778530" evidence="5">
    <location>
        <begin position="21"/>
        <end position="499"/>
    </location>
</feature>
<dbReference type="EMBL" id="DWYY01000173">
    <property type="protein sequence ID" value="HJA94436.1"/>
    <property type="molecule type" value="Genomic_DNA"/>
</dbReference>
<dbReference type="Proteomes" id="UP000886858">
    <property type="component" value="Unassembled WGS sequence"/>
</dbReference>
<protein>
    <submittedName>
        <fullName evidence="6">Extracellular solute-binding protein</fullName>
    </submittedName>
</protein>
<accession>A0A9D2I803</accession>
<evidence type="ECO:0000256" key="4">
    <source>
        <dbReference type="SAM" id="MobiDB-lite"/>
    </source>
</evidence>
<evidence type="ECO:0000313" key="7">
    <source>
        <dbReference type="Proteomes" id="UP000886858"/>
    </source>
</evidence>
<dbReference type="PROSITE" id="PS51257">
    <property type="entry name" value="PROKAR_LIPOPROTEIN"/>
    <property type="match status" value="1"/>
</dbReference>
<evidence type="ECO:0000256" key="3">
    <source>
        <dbReference type="ARBA" id="ARBA00022729"/>
    </source>
</evidence>
<proteinExistence type="inferred from homology"/>
<sequence length="499" mass="54747">MKRKIISIMLSLMVTGSLLAGCGQSAGGEQTGESAASAAGSAEETVASAEETSASQETDSAQAEGPQEVITVNIWSANMHDKAVMDEMVAEFNDTIGKERGLEIEYLANSNDYSSALELAFAGGTEPDLMTSTWIPTDMLKGWIVPLDEISGLDELIEKRSPYMQVGTTSYEGHVYALPMAVTTRGLVYNKEMFVEAGLVDENGEATPPKTWDEFVEYARILTDVSNNQFGVIIPMMWSDWFTSDIGEPSLVNSGLHMGYDYVTGQYDYESFRAAMEAFLQIKEDGSYLPGEASIDNDPARARFAEGNIGMKFAYSFDVGVFSDQFPAKCDWGVAPLPVADLDNMYLQPMSINGGFCLTQSGLEKLGEENAAIVVEYFSSDEMLARLYEEGVSLPVDPEILVNTTIENPKTGWTEFAQMINISTVLPSVGPIDLSGKPSVSDMFVNEVWPGTMSVDEFIETANQNYNEAMETYAELHPEKDMSVYIVPDWDAHRDSYEP</sequence>
<gene>
    <name evidence="6" type="ORF">H9717_15205</name>
</gene>
<dbReference type="InterPro" id="IPR006059">
    <property type="entry name" value="SBP"/>
</dbReference>
<dbReference type="Pfam" id="PF01547">
    <property type="entry name" value="SBP_bac_1"/>
    <property type="match status" value="1"/>
</dbReference>
<dbReference type="PANTHER" id="PTHR43649">
    <property type="entry name" value="ARABINOSE-BINDING PROTEIN-RELATED"/>
    <property type="match status" value="1"/>
</dbReference>
<comment type="similarity">
    <text evidence="1">Belongs to the bacterial solute-binding protein 1 family.</text>
</comment>
<organism evidence="6 7">
    <name type="scientific">Candidatus Eisenbergiella merdipullorum</name>
    <dbReference type="NCBI Taxonomy" id="2838553"/>
    <lineage>
        <taxon>Bacteria</taxon>
        <taxon>Bacillati</taxon>
        <taxon>Bacillota</taxon>
        <taxon>Clostridia</taxon>
        <taxon>Lachnospirales</taxon>
        <taxon>Lachnospiraceae</taxon>
        <taxon>Eisenbergiella</taxon>
    </lineage>
</organism>
<feature type="compositionally biased region" description="Low complexity" evidence="4">
    <location>
        <begin position="31"/>
        <end position="61"/>
    </location>
</feature>
<dbReference type="AlphaFoldDB" id="A0A9D2I803"/>
<name>A0A9D2I803_9FIRM</name>
<dbReference type="PANTHER" id="PTHR43649:SF12">
    <property type="entry name" value="DIACETYLCHITOBIOSE BINDING PROTEIN DASA"/>
    <property type="match status" value="1"/>
</dbReference>
<evidence type="ECO:0000256" key="2">
    <source>
        <dbReference type="ARBA" id="ARBA00022448"/>
    </source>
</evidence>
<evidence type="ECO:0000256" key="1">
    <source>
        <dbReference type="ARBA" id="ARBA00008520"/>
    </source>
</evidence>